<dbReference type="Gene3D" id="3.40.190.10">
    <property type="entry name" value="Periplasmic binding protein-like II"/>
    <property type="match status" value="2"/>
</dbReference>
<evidence type="ECO:0000259" key="5">
    <source>
        <dbReference type="PROSITE" id="PS50931"/>
    </source>
</evidence>
<evidence type="ECO:0000256" key="1">
    <source>
        <dbReference type="ARBA" id="ARBA00009437"/>
    </source>
</evidence>
<name>A0A2P8DS96_9ACTN</name>
<feature type="domain" description="HTH lysR-type" evidence="5">
    <location>
        <begin position="2"/>
        <end position="59"/>
    </location>
</feature>
<dbReference type="InterPro" id="IPR005119">
    <property type="entry name" value="LysR_subst-bd"/>
</dbReference>
<protein>
    <submittedName>
        <fullName evidence="6">DNA-binding transcriptional LysR family regulator</fullName>
    </submittedName>
</protein>
<dbReference type="PROSITE" id="PS50931">
    <property type="entry name" value="HTH_LYSR"/>
    <property type="match status" value="1"/>
</dbReference>
<dbReference type="GO" id="GO:0003700">
    <property type="term" value="F:DNA-binding transcription factor activity"/>
    <property type="evidence" value="ECO:0007669"/>
    <property type="project" value="InterPro"/>
</dbReference>
<dbReference type="PANTHER" id="PTHR30346:SF29">
    <property type="entry name" value="LYSR SUBSTRATE-BINDING"/>
    <property type="match status" value="1"/>
</dbReference>
<dbReference type="InterPro" id="IPR011991">
    <property type="entry name" value="ArsR-like_HTH"/>
</dbReference>
<dbReference type="SUPFAM" id="SSF46785">
    <property type="entry name" value="Winged helix' DNA-binding domain"/>
    <property type="match status" value="1"/>
</dbReference>
<dbReference type="Gene3D" id="1.10.10.10">
    <property type="entry name" value="Winged helix-like DNA-binding domain superfamily/Winged helix DNA-binding domain"/>
    <property type="match status" value="1"/>
</dbReference>
<keyword evidence="7" id="KW-1185">Reference proteome</keyword>
<dbReference type="OrthoDB" id="3636008at2"/>
<keyword evidence="2" id="KW-0805">Transcription regulation</keyword>
<proteinExistence type="inferred from homology"/>
<dbReference type="Pfam" id="PF03466">
    <property type="entry name" value="LysR_substrate"/>
    <property type="match status" value="1"/>
</dbReference>
<comment type="caution">
    <text evidence="6">The sequence shown here is derived from an EMBL/GenBank/DDBJ whole genome shotgun (WGS) entry which is preliminary data.</text>
</comment>
<dbReference type="AlphaFoldDB" id="A0A2P8DS96"/>
<dbReference type="InterPro" id="IPR036390">
    <property type="entry name" value="WH_DNA-bd_sf"/>
</dbReference>
<accession>A0A2P8DS96</accession>
<dbReference type="Proteomes" id="UP000240542">
    <property type="component" value="Unassembled WGS sequence"/>
</dbReference>
<dbReference type="SUPFAM" id="SSF53850">
    <property type="entry name" value="Periplasmic binding protein-like II"/>
    <property type="match status" value="1"/>
</dbReference>
<dbReference type="EMBL" id="PYGA01000002">
    <property type="protein sequence ID" value="PSL00094.1"/>
    <property type="molecule type" value="Genomic_DNA"/>
</dbReference>
<sequence length="311" mass="32930">MIDVRRLQLLRALDQHHTVAATAEALKVTPSAISQQLAALSKEAGAALVERHGRRFVLTGAARVLLDHAAVIFAELERAQADLAAYADGTIGAVRVGSFATGISDLVAPAVAGLRRSHPGWRFEVVQAEPEASSELLRTGDLDLAVTMSSVHMPPSGTEEFRLDPVMVEPFDAVLPYDHPMASRTELDLAEDLAGAEWIMSARGTAWHDCVSAACNQVGFQPRVAHTVDEFSAVFAMVTAGLGVALMPRLAWTGLSAPHVVVRSVRNAPRRHIVAVTRAGAGPEPLLGAIREAAAKVPVPSAGPLMVPAEH</sequence>
<dbReference type="RefSeq" id="WP_106581458.1">
    <property type="nucleotide sequence ID" value="NZ_PYGA01000002.1"/>
</dbReference>
<keyword evidence="3 6" id="KW-0238">DNA-binding</keyword>
<dbReference type="PANTHER" id="PTHR30346">
    <property type="entry name" value="TRANSCRIPTIONAL DUAL REGULATOR HCAR-RELATED"/>
    <property type="match status" value="1"/>
</dbReference>
<keyword evidence="4" id="KW-0804">Transcription</keyword>
<organism evidence="6 7">
    <name type="scientific">Murinocardiopsis flavida</name>
    <dbReference type="NCBI Taxonomy" id="645275"/>
    <lineage>
        <taxon>Bacteria</taxon>
        <taxon>Bacillati</taxon>
        <taxon>Actinomycetota</taxon>
        <taxon>Actinomycetes</taxon>
        <taxon>Streptosporangiales</taxon>
        <taxon>Nocardiopsidaceae</taxon>
        <taxon>Murinocardiopsis</taxon>
    </lineage>
</organism>
<dbReference type="InterPro" id="IPR036388">
    <property type="entry name" value="WH-like_DNA-bd_sf"/>
</dbReference>
<evidence type="ECO:0000256" key="4">
    <source>
        <dbReference type="ARBA" id="ARBA00023163"/>
    </source>
</evidence>
<dbReference type="Pfam" id="PF00126">
    <property type="entry name" value="HTH_1"/>
    <property type="match status" value="1"/>
</dbReference>
<dbReference type="InterPro" id="IPR000847">
    <property type="entry name" value="LysR_HTH_N"/>
</dbReference>
<gene>
    <name evidence="6" type="ORF">CLV63_102220</name>
</gene>
<evidence type="ECO:0000256" key="3">
    <source>
        <dbReference type="ARBA" id="ARBA00023125"/>
    </source>
</evidence>
<dbReference type="GO" id="GO:0003677">
    <property type="term" value="F:DNA binding"/>
    <property type="evidence" value="ECO:0007669"/>
    <property type="project" value="UniProtKB-KW"/>
</dbReference>
<evidence type="ECO:0000313" key="7">
    <source>
        <dbReference type="Proteomes" id="UP000240542"/>
    </source>
</evidence>
<evidence type="ECO:0000256" key="2">
    <source>
        <dbReference type="ARBA" id="ARBA00023015"/>
    </source>
</evidence>
<reference evidence="6 7" key="1">
    <citation type="submission" date="2018-03" db="EMBL/GenBank/DDBJ databases">
        <title>Genomic Encyclopedia of Archaeal and Bacterial Type Strains, Phase II (KMG-II): from individual species to whole genera.</title>
        <authorList>
            <person name="Goeker M."/>
        </authorList>
    </citation>
    <scope>NUCLEOTIDE SEQUENCE [LARGE SCALE GENOMIC DNA]</scope>
    <source>
        <strain evidence="6 7">DSM 45312</strain>
    </source>
</reference>
<dbReference type="CDD" id="cd00090">
    <property type="entry name" value="HTH_ARSR"/>
    <property type="match status" value="1"/>
</dbReference>
<dbReference type="GO" id="GO:0032993">
    <property type="term" value="C:protein-DNA complex"/>
    <property type="evidence" value="ECO:0007669"/>
    <property type="project" value="TreeGrafter"/>
</dbReference>
<comment type="similarity">
    <text evidence="1">Belongs to the LysR transcriptional regulatory family.</text>
</comment>
<dbReference type="CDD" id="cd08423">
    <property type="entry name" value="PBP2_LTTR_like_6"/>
    <property type="match status" value="1"/>
</dbReference>
<evidence type="ECO:0000313" key="6">
    <source>
        <dbReference type="EMBL" id="PSL00094.1"/>
    </source>
</evidence>